<name>A0AAV6XMJ7_9LAMI</name>
<dbReference type="EMBL" id="WHWC01000006">
    <property type="protein sequence ID" value="KAG8381454.1"/>
    <property type="molecule type" value="Genomic_DNA"/>
</dbReference>
<feature type="domain" description="A20-type" evidence="7">
    <location>
        <begin position="30"/>
        <end position="64"/>
    </location>
</feature>
<keyword evidence="10" id="KW-1185">Reference proteome</keyword>
<dbReference type="Pfam" id="PF01428">
    <property type="entry name" value="zf-AN1"/>
    <property type="match status" value="1"/>
</dbReference>
<dbReference type="InterPro" id="IPR002653">
    <property type="entry name" value="Znf_A20"/>
</dbReference>
<comment type="function">
    <text evidence="1">May be involved in environmental stress response.</text>
</comment>
<dbReference type="PROSITE" id="PS51036">
    <property type="entry name" value="ZF_A20"/>
    <property type="match status" value="1"/>
</dbReference>
<evidence type="ECO:0000256" key="3">
    <source>
        <dbReference type="ARBA" id="ARBA00022771"/>
    </source>
</evidence>
<dbReference type="AlphaFoldDB" id="A0AAV6XMJ7"/>
<accession>A0AAV6XMJ7</accession>
<feature type="compositionally biased region" description="Polar residues" evidence="6">
    <location>
        <begin position="1"/>
        <end position="17"/>
    </location>
</feature>
<evidence type="ECO:0000259" key="7">
    <source>
        <dbReference type="PROSITE" id="PS51036"/>
    </source>
</evidence>
<dbReference type="SUPFAM" id="SSF57716">
    <property type="entry name" value="Glucocorticoid receptor-like (DNA-binding domain)"/>
    <property type="match status" value="1"/>
</dbReference>
<dbReference type="Gene3D" id="1.20.5.4770">
    <property type="match status" value="1"/>
</dbReference>
<gene>
    <name evidence="9" type="ORF">BUALT_Bualt06G0123600</name>
</gene>
<dbReference type="Gene3D" id="4.10.1110.10">
    <property type="entry name" value="AN1-like Zinc finger"/>
    <property type="match status" value="1"/>
</dbReference>
<dbReference type="PANTHER" id="PTHR10634">
    <property type="entry name" value="AN1-TYPE ZINC FINGER PROTEIN"/>
    <property type="match status" value="1"/>
</dbReference>
<sequence length="184" mass="20419">MDSSQESFKNTTSNHATTCHHHHREPPTETSPRSLCPKGCGFFGTAANNDLCSTCYKNSLKKCMEEIKSPACGSTSVSLDLTPPTNPFPCFHATRKRKTTTDDDHDHDGVMVNSPPLIHVKKRCRRCSKKVGLIGYKCKCGEIFCGVHRHPEEHGCGVDFKIAGKFVLMEENPVCKGDKLKNRV</sequence>
<evidence type="ECO:0000256" key="2">
    <source>
        <dbReference type="ARBA" id="ARBA00022723"/>
    </source>
</evidence>
<dbReference type="PANTHER" id="PTHR10634:SF124">
    <property type="entry name" value="ZINC FINGER A20 AND AN1 DOMAIN-CONTAINING STRESS-ASSOCIATED PROTEIN 8-RELATED"/>
    <property type="match status" value="1"/>
</dbReference>
<evidence type="ECO:0000256" key="4">
    <source>
        <dbReference type="ARBA" id="ARBA00022833"/>
    </source>
</evidence>
<dbReference type="GO" id="GO:0003677">
    <property type="term" value="F:DNA binding"/>
    <property type="evidence" value="ECO:0007669"/>
    <property type="project" value="InterPro"/>
</dbReference>
<keyword evidence="3 5" id="KW-0863">Zinc-finger</keyword>
<proteinExistence type="predicted"/>
<dbReference type="SMART" id="SM00259">
    <property type="entry name" value="ZnF_A20"/>
    <property type="match status" value="1"/>
</dbReference>
<dbReference type="Proteomes" id="UP000826271">
    <property type="component" value="Unassembled WGS sequence"/>
</dbReference>
<feature type="region of interest" description="Disordered" evidence="6">
    <location>
        <begin position="1"/>
        <end position="33"/>
    </location>
</feature>
<feature type="domain" description="AN1-type" evidence="8">
    <location>
        <begin position="118"/>
        <end position="164"/>
    </location>
</feature>
<dbReference type="SUPFAM" id="SSF118310">
    <property type="entry name" value="AN1-like Zinc finger"/>
    <property type="match status" value="1"/>
</dbReference>
<evidence type="ECO:0000256" key="1">
    <source>
        <dbReference type="ARBA" id="ARBA00003732"/>
    </source>
</evidence>
<dbReference type="SMART" id="SM00154">
    <property type="entry name" value="ZnF_AN1"/>
    <property type="match status" value="1"/>
</dbReference>
<keyword evidence="2" id="KW-0479">Metal-binding</keyword>
<organism evidence="9 10">
    <name type="scientific">Buddleja alternifolia</name>
    <dbReference type="NCBI Taxonomy" id="168488"/>
    <lineage>
        <taxon>Eukaryota</taxon>
        <taxon>Viridiplantae</taxon>
        <taxon>Streptophyta</taxon>
        <taxon>Embryophyta</taxon>
        <taxon>Tracheophyta</taxon>
        <taxon>Spermatophyta</taxon>
        <taxon>Magnoliopsida</taxon>
        <taxon>eudicotyledons</taxon>
        <taxon>Gunneridae</taxon>
        <taxon>Pentapetalae</taxon>
        <taxon>asterids</taxon>
        <taxon>lamiids</taxon>
        <taxon>Lamiales</taxon>
        <taxon>Scrophulariaceae</taxon>
        <taxon>Buddlejeae</taxon>
        <taxon>Buddleja</taxon>
    </lineage>
</organism>
<reference evidence="9" key="1">
    <citation type="submission" date="2019-10" db="EMBL/GenBank/DDBJ databases">
        <authorList>
            <person name="Zhang R."/>
            <person name="Pan Y."/>
            <person name="Wang J."/>
            <person name="Ma R."/>
            <person name="Yu S."/>
        </authorList>
    </citation>
    <scope>NUCLEOTIDE SEQUENCE</scope>
    <source>
        <strain evidence="9">LA-IB0</strain>
        <tissue evidence="9">Leaf</tissue>
    </source>
</reference>
<dbReference type="PROSITE" id="PS51039">
    <property type="entry name" value="ZF_AN1"/>
    <property type="match status" value="1"/>
</dbReference>
<dbReference type="InterPro" id="IPR050652">
    <property type="entry name" value="AN1_A20_ZnFinger"/>
</dbReference>
<evidence type="ECO:0000256" key="5">
    <source>
        <dbReference type="PROSITE-ProRule" id="PRU00449"/>
    </source>
</evidence>
<evidence type="ECO:0000313" key="9">
    <source>
        <dbReference type="EMBL" id="KAG8381454.1"/>
    </source>
</evidence>
<dbReference type="InterPro" id="IPR035896">
    <property type="entry name" value="AN1-like_Znf"/>
</dbReference>
<dbReference type="Pfam" id="PF01754">
    <property type="entry name" value="zf-A20"/>
    <property type="match status" value="1"/>
</dbReference>
<evidence type="ECO:0000256" key="6">
    <source>
        <dbReference type="SAM" id="MobiDB-lite"/>
    </source>
</evidence>
<protein>
    <submittedName>
        <fullName evidence="9">Uncharacterized protein</fullName>
    </submittedName>
</protein>
<evidence type="ECO:0000259" key="8">
    <source>
        <dbReference type="PROSITE" id="PS51039"/>
    </source>
</evidence>
<keyword evidence="4" id="KW-0862">Zinc</keyword>
<comment type="caution">
    <text evidence="9">The sequence shown here is derived from an EMBL/GenBank/DDBJ whole genome shotgun (WGS) entry which is preliminary data.</text>
</comment>
<dbReference type="GO" id="GO:0008270">
    <property type="term" value="F:zinc ion binding"/>
    <property type="evidence" value="ECO:0007669"/>
    <property type="project" value="UniProtKB-KW"/>
</dbReference>
<dbReference type="InterPro" id="IPR000058">
    <property type="entry name" value="Znf_AN1"/>
</dbReference>
<evidence type="ECO:0000313" key="10">
    <source>
        <dbReference type="Proteomes" id="UP000826271"/>
    </source>
</evidence>